<evidence type="ECO:0000256" key="5">
    <source>
        <dbReference type="ARBA" id="ARBA00023237"/>
    </source>
</evidence>
<dbReference type="InterPro" id="IPR051906">
    <property type="entry name" value="TolC-like"/>
</dbReference>
<accession>A0AAU9EL10</accession>
<reference evidence="7 8" key="1">
    <citation type="submission" date="2023-08" db="EMBL/GenBank/DDBJ databases">
        <title>Helicovermis profunda gen. nov., sp. nov., a novel mesophilic, fermentative bacterium within the Bacillota from a deep-sea hydrothermal vent chimney.</title>
        <authorList>
            <person name="Miyazaki U."/>
            <person name="Mizutani D."/>
            <person name="Hashimoto Y."/>
            <person name="Tame A."/>
            <person name="Sawayama S."/>
            <person name="Miyazaki J."/>
            <person name="Takai K."/>
            <person name="Nakagawa S."/>
        </authorList>
    </citation>
    <scope>NUCLEOTIDE SEQUENCE [LARGE SCALE GENOMIC DNA]</scope>
    <source>
        <strain evidence="7 8">S502</strain>
    </source>
</reference>
<evidence type="ECO:0000256" key="1">
    <source>
        <dbReference type="ARBA" id="ARBA00004442"/>
    </source>
</evidence>
<keyword evidence="3" id="KW-0812">Transmembrane</keyword>
<dbReference type="GO" id="GO:1990281">
    <property type="term" value="C:efflux pump complex"/>
    <property type="evidence" value="ECO:0007669"/>
    <property type="project" value="TreeGrafter"/>
</dbReference>
<dbReference type="KEGG" id="hprf:HLPR_26190"/>
<name>A0AAU9EL10_9FIRM</name>
<evidence type="ECO:0000256" key="2">
    <source>
        <dbReference type="ARBA" id="ARBA00022452"/>
    </source>
</evidence>
<dbReference type="GO" id="GO:0015288">
    <property type="term" value="F:porin activity"/>
    <property type="evidence" value="ECO:0007669"/>
    <property type="project" value="TreeGrafter"/>
</dbReference>
<keyword evidence="6" id="KW-0732">Signal</keyword>
<feature type="chain" id="PRO_5043661562" description="TolC family protein" evidence="6">
    <location>
        <begin position="24"/>
        <end position="421"/>
    </location>
</feature>
<dbReference type="RefSeq" id="WP_338535883.1">
    <property type="nucleotide sequence ID" value="NZ_AP028654.1"/>
</dbReference>
<proteinExistence type="predicted"/>
<protein>
    <recommendedName>
        <fullName evidence="9">TolC family protein</fullName>
    </recommendedName>
</protein>
<evidence type="ECO:0000256" key="6">
    <source>
        <dbReference type="SAM" id="SignalP"/>
    </source>
</evidence>
<evidence type="ECO:0000256" key="4">
    <source>
        <dbReference type="ARBA" id="ARBA00023136"/>
    </source>
</evidence>
<dbReference type="Proteomes" id="UP001321786">
    <property type="component" value="Chromosome"/>
</dbReference>
<dbReference type="PANTHER" id="PTHR30026:SF20">
    <property type="entry name" value="OUTER MEMBRANE PROTEIN TOLC"/>
    <property type="match status" value="1"/>
</dbReference>
<keyword evidence="8" id="KW-1185">Reference proteome</keyword>
<keyword evidence="2" id="KW-1134">Transmembrane beta strand</keyword>
<evidence type="ECO:0000313" key="8">
    <source>
        <dbReference type="Proteomes" id="UP001321786"/>
    </source>
</evidence>
<evidence type="ECO:0008006" key="9">
    <source>
        <dbReference type="Google" id="ProtNLM"/>
    </source>
</evidence>
<organism evidence="7 8">
    <name type="scientific">Helicovermis profundi</name>
    <dbReference type="NCBI Taxonomy" id="3065157"/>
    <lineage>
        <taxon>Bacteria</taxon>
        <taxon>Bacillati</taxon>
        <taxon>Bacillota</taxon>
        <taxon>Clostridia</taxon>
        <taxon>Helicovermis</taxon>
    </lineage>
</organism>
<keyword evidence="5" id="KW-0998">Cell outer membrane</keyword>
<dbReference type="PANTHER" id="PTHR30026">
    <property type="entry name" value="OUTER MEMBRANE PROTEIN TOLC"/>
    <property type="match status" value="1"/>
</dbReference>
<dbReference type="EMBL" id="AP028654">
    <property type="protein sequence ID" value="BEP30288.1"/>
    <property type="molecule type" value="Genomic_DNA"/>
</dbReference>
<comment type="subcellular location">
    <subcellularLocation>
        <location evidence="1">Cell outer membrane</location>
    </subcellularLocation>
</comment>
<dbReference type="GO" id="GO:0015562">
    <property type="term" value="F:efflux transmembrane transporter activity"/>
    <property type="evidence" value="ECO:0007669"/>
    <property type="project" value="InterPro"/>
</dbReference>
<dbReference type="Gene3D" id="1.20.1600.10">
    <property type="entry name" value="Outer membrane efflux proteins (OEP)"/>
    <property type="match status" value="2"/>
</dbReference>
<sequence length="421" mass="48523">MKRLISSILLLSLLVMTFAASFAEDNVVKTTDVSLKKAVELAVEHDRNAKKVQDGIDNAWDQENLAMEAKNKIQDALDTIDAYKKLYDKKYKDNETLSPTEAYILTKYQAALGKTPPVYTGQEMLDNFIKTRDFLHYAAWTGIQKAKNQKEEIAPIIETSLRSLYINDLDLTGLINAKEDYYNTMVKSFDADTLKYEKGLISEDQYITSKLNLQIQKMELDSDIRNKDTLEMNIKKLIGVDLNSKINLTSELLSIPNESFDSFEGYYDKALKNRDEIANANFDLNQYVREENIIKEYLSNELLTDRVNARLNVLRSEDSLENAKNIVKMDIYTGYTDLITLRQNYLNQKETFVTERKNLSNSKLMFEKGLMTEIDYNRLNYKYNMIEVGFKSAIRKYVNAIYKLEGASEKHGSSYIQKGAF</sequence>
<gene>
    <name evidence="7" type="ORF">HLPR_26190</name>
</gene>
<dbReference type="SUPFAM" id="SSF56954">
    <property type="entry name" value="Outer membrane efflux proteins (OEP)"/>
    <property type="match status" value="1"/>
</dbReference>
<evidence type="ECO:0000313" key="7">
    <source>
        <dbReference type="EMBL" id="BEP30288.1"/>
    </source>
</evidence>
<dbReference type="AlphaFoldDB" id="A0AAU9EL10"/>
<dbReference type="GO" id="GO:0009279">
    <property type="term" value="C:cell outer membrane"/>
    <property type="evidence" value="ECO:0007669"/>
    <property type="project" value="UniProtKB-SubCell"/>
</dbReference>
<feature type="signal peptide" evidence="6">
    <location>
        <begin position="1"/>
        <end position="23"/>
    </location>
</feature>
<keyword evidence="4" id="KW-0472">Membrane</keyword>
<evidence type="ECO:0000256" key="3">
    <source>
        <dbReference type="ARBA" id="ARBA00022692"/>
    </source>
</evidence>